<dbReference type="RefSeq" id="WP_210806838.1">
    <property type="nucleotide sequence ID" value="NZ_JAGQDG010000002.1"/>
</dbReference>
<dbReference type="Proteomes" id="UP000672097">
    <property type="component" value="Unassembled WGS sequence"/>
</dbReference>
<comment type="caution">
    <text evidence="2">The sequence shown here is derived from an EMBL/GenBank/DDBJ whole genome shotgun (WGS) entry which is preliminary data.</text>
</comment>
<name>A0ABS5DU36_9BURK</name>
<protein>
    <submittedName>
        <fullName evidence="2">Uncharacterized protein</fullName>
    </submittedName>
</protein>
<proteinExistence type="predicted"/>
<keyword evidence="1" id="KW-0472">Membrane</keyword>
<evidence type="ECO:0000256" key="1">
    <source>
        <dbReference type="SAM" id="Phobius"/>
    </source>
</evidence>
<feature type="transmembrane region" description="Helical" evidence="1">
    <location>
        <begin position="97"/>
        <end position="118"/>
    </location>
</feature>
<gene>
    <name evidence="2" type="ORF">KAK11_04885</name>
</gene>
<keyword evidence="1" id="KW-0812">Transmembrane</keyword>
<organism evidence="2 3">
    <name type="scientific">Ideonella paludis</name>
    <dbReference type="NCBI Taxonomy" id="1233411"/>
    <lineage>
        <taxon>Bacteria</taxon>
        <taxon>Pseudomonadati</taxon>
        <taxon>Pseudomonadota</taxon>
        <taxon>Betaproteobacteria</taxon>
        <taxon>Burkholderiales</taxon>
        <taxon>Sphaerotilaceae</taxon>
        <taxon>Ideonella</taxon>
    </lineage>
</organism>
<evidence type="ECO:0000313" key="2">
    <source>
        <dbReference type="EMBL" id="MBQ0934659.1"/>
    </source>
</evidence>
<accession>A0ABS5DU36</accession>
<sequence>MPAKDAPTPPRYDGPERRAAHVHTVRTLGADADALEYLADCISRIDERLDKGSERMDEMQRELSANTTVTTEVRDLLEMGRVGFKVLAFIGKAGMALARFFAFLGPAAGFLYLAYYALTHGGQLPPKT</sequence>
<keyword evidence="3" id="KW-1185">Reference proteome</keyword>
<reference evidence="2 3" key="1">
    <citation type="submission" date="2021-04" db="EMBL/GenBank/DDBJ databases">
        <title>The genome sequence of type strain Ideonella paludis KCTC 32238.</title>
        <authorList>
            <person name="Liu Y."/>
        </authorList>
    </citation>
    <scope>NUCLEOTIDE SEQUENCE [LARGE SCALE GENOMIC DNA]</scope>
    <source>
        <strain evidence="2 3">KCTC 32238</strain>
    </source>
</reference>
<dbReference type="EMBL" id="JAGQDG010000002">
    <property type="protein sequence ID" value="MBQ0934659.1"/>
    <property type="molecule type" value="Genomic_DNA"/>
</dbReference>
<evidence type="ECO:0000313" key="3">
    <source>
        <dbReference type="Proteomes" id="UP000672097"/>
    </source>
</evidence>
<keyword evidence="1" id="KW-1133">Transmembrane helix</keyword>